<proteinExistence type="predicted"/>
<feature type="compositionally biased region" description="Basic residues" evidence="1">
    <location>
        <begin position="1"/>
        <end position="11"/>
    </location>
</feature>
<protein>
    <submittedName>
        <fullName evidence="2">Uncharacterized protein</fullName>
    </submittedName>
</protein>
<organism evidence="2 3">
    <name type="scientific">Mikania micrantha</name>
    <name type="common">bitter vine</name>
    <dbReference type="NCBI Taxonomy" id="192012"/>
    <lineage>
        <taxon>Eukaryota</taxon>
        <taxon>Viridiplantae</taxon>
        <taxon>Streptophyta</taxon>
        <taxon>Embryophyta</taxon>
        <taxon>Tracheophyta</taxon>
        <taxon>Spermatophyta</taxon>
        <taxon>Magnoliopsida</taxon>
        <taxon>eudicotyledons</taxon>
        <taxon>Gunneridae</taxon>
        <taxon>Pentapetalae</taxon>
        <taxon>asterids</taxon>
        <taxon>campanulids</taxon>
        <taxon>Asterales</taxon>
        <taxon>Asteraceae</taxon>
        <taxon>Asteroideae</taxon>
        <taxon>Heliantheae alliance</taxon>
        <taxon>Eupatorieae</taxon>
        <taxon>Mikania</taxon>
    </lineage>
</organism>
<dbReference type="AlphaFoldDB" id="A0A5N6PGA8"/>
<comment type="caution">
    <text evidence="2">The sequence shown here is derived from an EMBL/GenBank/DDBJ whole genome shotgun (WGS) entry which is preliminary data.</text>
</comment>
<dbReference type="Proteomes" id="UP000326396">
    <property type="component" value="Linkage Group LG12"/>
</dbReference>
<feature type="compositionally biased region" description="Basic and acidic residues" evidence="1">
    <location>
        <begin position="12"/>
        <end position="26"/>
    </location>
</feature>
<dbReference type="PANTHER" id="PTHR31280">
    <property type="entry name" value="PROTEIN UNC-13 HOMOLOG"/>
    <property type="match status" value="1"/>
</dbReference>
<reference evidence="2 3" key="1">
    <citation type="submission" date="2019-05" db="EMBL/GenBank/DDBJ databases">
        <title>Mikania micrantha, genome provides insights into the molecular mechanism of rapid growth.</title>
        <authorList>
            <person name="Liu B."/>
        </authorList>
    </citation>
    <scope>NUCLEOTIDE SEQUENCE [LARGE SCALE GENOMIC DNA]</scope>
    <source>
        <strain evidence="2">NLD-2019</strain>
        <tissue evidence="2">Leaf</tissue>
    </source>
</reference>
<feature type="region of interest" description="Disordered" evidence="1">
    <location>
        <begin position="1"/>
        <end position="26"/>
    </location>
</feature>
<evidence type="ECO:0000256" key="1">
    <source>
        <dbReference type="SAM" id="MobiDB-lite"/>
    </source>
</evidence>
<keyword evidence="3" id="KW-1185">Reference proteome</keyword>
<evidence type="ECO:0000313" key="2">
    <source>
        <dbReference type="EMBL" id="KAD6452966.1"/>
    </source>
</evidence>
<dbReference type="EMBL" id="SZYD01000004">
    <property type="protein sequence ID" value="KAD6452966.1"/>
    <property type="molecule type" value="Genomic_DNA"/>
</dbReference>
<accession>A0A5N6PGA8</accession>
<name>A0A5N6PGA8_9ASTR</name>
<gene>
    <name evidence="2" type="ORF">E3N88_07671</name>
</gene>
<dbReference type="InterPro" id="IPR008528">
    <property type="entry name" value="unc-13_homologue"/>
</dbReference>
<dbReference type="PANTHER" id="PTHR31280:SF3">
    <property type="entry name" value="DNA TOPOISOMERASE 4 SUBUNIT B (DUF810)"/>
    <property type="match status" value="1"/>
</dbReference>
<dbReference type="OrthoDB" id="2015333at2759"/>
<sequence length="211" mass="23703">MDKEKRGRGRSGRGERGRGRGSGRGDKSGFRCYECGAFGNFANEFDKNHLYPAAPPLTPYKETMFPIVKKKVLEGVLLDDEVDEKLKGLTTVKLCVRLNSLEYMQKQINILEVGIKKSWASIMLSGNTKLSVETTNYLHSDSESVDELFVDTLDIFRDSTADAIRKLLLSWSSSFISGDGIKTCPSSFEPFFSRLKTCPQDLDLEHMDIDL</sequence>
<evidence type="ECO:0000313" key="3">
    <source>
        <dbReference type="Proteomes" id="UP000326396"/>
    </source>
</evidence>